<dbReference type="PANTHER" id="PTHR11533">
    <property type="entry name" value="PROTEASE M1 ZINC METALLOPROTEASE"/>
    <property type="match status" value="1"/>
</dbReference>
<dbReference type="InterPro" id="IPR050344">
    <property type="entry name" value="Peptidase_M1_aminopeptidases"/>
</dbReference>
<dbReference type="Pfam" id="PF01433">
    <property type="entry name" value="Peptidase_M1"/>
    <property type="match status" value="1"/>
</dbReference>
<feature type="domain" description="Peptidase M1 membrane alanine aminopeptidase" evidence="2">
    <location>
        <begin position="377"/>
        <end position="530"/>
    </location>
</feature>
<dbReference type="EMBL" id="JACHIA010000002">
    <property type="protein sequence ID" value="MBB6069272.1"/>
    <property type="molecule type" value="Genomic_DNA"/>
</dbReference>
<dbReference type="GO" id="GO:0005737">
    <property type="term" value="C:cytoplasm"/>
    <property type="evidence" value="ECO:0007669"/>
    <property type="project" value="TreeGrafter"/>
</dbReference>
<keyword evidence="4" id="KW-1185">Reference proteome</keyword>
<dbReference type="InterPro" id="IPR027268">
    <property type="entry name" value="Peptidase_M4/M1_CTD_sf"/>
</dbReference>
<dbReference type="InterPro" id="IPR014782">
    <property type="entry name" value="Peptidase_M1_dom"/>
</dbReference>
<dbReference type="GO" id="GO:0016020">
    <property type="term" value="C:membrane"/>
    <property type="evidence" value="ECO:0007669"/>
    <property type="project" value="TreeGrafter"/>
</dbReference>
<dbReference type="Gene3D" id="1.10.390.10">
    <property type="entry name" value="Neutral Protease Domain 2"/>
    <property type="match status" value="1"/>
</dbReference>
<keyword evidence="1" id="KW-0732">Signal</keyword>
<evidence type="ECO:0000313" key="4">
    <source>
        <dbReference type="Proteomes" id="UP000582837"/>
    </source>
</evidence>
<evidence type="ECO:0000259" key="2">
    <source>
        <dbReference type="Pfam" id="PF01433"/>
    </source>
</evidence>
<dbReference type="Proteomes" id="UP000582837">
    <property type="component" value="Unassembled WGS sequence"/>
</dbReference>
<accession>A0A841GPI4</accession>
<dbReference type="GO" id="GO:0005615">
    <property type="term" value="C:extracellular space"/>
    <property type="evidence" value="ECO:0007669"/>
    <property type="project" value="TreeGrafter"/>
</dbReference>
<protein>
    <recommendedName>
        <fullName evidence="2">Peptidase M1 membrane alanine aminopeptidase domain-containing protein</fullName>
    </recommendedName>
</protein>
<proteinExistence type="predicted"/>
<gene>
    <name evidence="3" type="ORF">HNQ61_000887</name>
</gene>
<name>A0A841GPI4_9BACT</name>
<reference evidence="3 4" key="1">
    <citation type="submission" date="2020-08" db="EMBL/GenBank/DDBJ databases">
        <title>Genomic Encyclopedia of Type Strains, Phase IV (KMG-IV): sequencing the most valuable type-strain genomes for metagenomic binning, comparative biology and taxonomic classification.</title>
        <authorList>
            <person name="Goeker M."/>
        </authorList>
    </citation>
    <scope>NUCLEOTIDE SEQUENCE [LARGE SCALE GENOMIC DNA]</scope>
    <source>
        <strain evidence="3 4">DSM 29007</strain>
    </source>
</reference>
<feature type="signal peptide" evidence="1">
    <location>
        <begin position="1"/>
        <end position="23"/>
    </location>
</feature>
<dbReference type="RefSeq" id="WP_221239650.1">
    <property type="nucleotide sequence ID" value="NZ_JACHOW010000002.1"/>
</dbReference>
<comment type="caution">
    <text evidence="3">The sequence shown here is derived from an EMBL/GenBank/DDBJ whole genome shotgun (WGS) entry which is preliminary data.</text>
</comment>
<evidence type="ECO:0000313" key="3">
    <source>
        <dbReference type="EMBL" id="MBB6069272.1"/>
    </source>
</evidence>
<dbReference type="GO" id="GO:0043171">
    <property type="term" value="P:peptide catabolic process"/>
    <property type="evidence" value="ECO:0007669"/>
    <property type="project" value="TreeGrafter"/>
</dbReference>
<sequence>MRTLSRAAVLAAAVAALPLAAQNAPEAGGDTSIFRPLSLAAPNQFRSASGMPGQAYWQQRADYRITAQLDTAAETISGSQTVRYRNNSPDTLRFVWMQVDQNLYAENSVGSFINPADSRWGARSFGGGMNMREVSVSGRPVTPHIDGTMMRLDLPRPLAPGESVEMSMAWSFIIPEYGSDRMARQGDLYQIAQWHPRMAVYDDVSGWNTLPYIGQGEFYREIGDYDVSITVPAGFTVGATGTLQNPGEVLTSAQVSRLARAARDTAQVAIITAEEAGTAAASPRRTGTSTWRFRARNVIDFAWAASPRFRWDSESWNGVQCHSLYQPDATAWTTAADMTCFSIREFSRWYPYPYPQATSVAGPVGGMEYPMFVMVHAGGSEQSVFSTIAHEHGHNWFPMIVQNNERMYAWMDEGFNTFIDTWANDLRYPGMDSKAAYRQQYETFQRAGNDPILMLPPDRIPRTQLGIAAYRKPALALHMLRDEVLGEETFDRAFKEYARRWAFRHPQPTDFFRTMEDVSGRKLDWFWRGWFFTSGTLDQSVDGVTSTAGNGGFTAAVRLGNRGGVVMPVRLRLTLSNGETRDVRIPEQVWFNGPAYTYTVGVPAQVTRAEIDPDNRLPDTNRTNNVWGR</sequence>
<organism evidence="3 4">
    <name type="scientific">Longimicrobium terrae</name>
    <dbReference type="NCBI Taxonomy" id="1639882"/>
    <lineage>
        <taxon>Bacteria</taxon>
        <taxon>Pseudomonadati</taxon>
        <taxon>Gemmatimonadota</taxon>
        <taxon>Longimicrobiia</taxon>
        <taxon>Longimicrobiales</taxon>
        <taxon>Longimicrobiaceae</taxon>
        <taxon>Longimicrobium</taxon>
    </lineage>
</organism>
<evidence type="ECO:0000256" key="1">
    <source>
        <dbReference type="SAM" id="SignalP"/>
    </source>
</evidence>
<dbReference type="GO" id="GO:0008270">
    <property type="term" value="F:zinc ion binding"/>
    <property type="evidence" value="ECO:0007669"/>
    <property type="project" value="InterPro"/>
</dbReference>
<dbReference type="CDD" id="cd09604">
    <property type="entry name" value="M1_APN_like"/>
    <property type="match status" value="1"/>
</dbReference>
<dbReference type="PANTHER" id="PTHR11533:SF174">
    <property type="entry name" value="PUROMYCIN-SENSITIVE AMINOPEPTIDASE-RELATED"/>
    <property type="match status" value="1"/>
</dbReference>
<feature type="chain" id="PRO_5032812279" description="Peptidase M1 membrane alanine aminopeptidase domain-containing protein" evidence="1">
    <location>
        <begin position="24"/>
        <end position="629"/>
    </location>
</feature>
<dbReference type="GO" id="GO:0070006">
    <property type="term" value="F:metalloaminopeptidase activity"/>
    <property type="evidence" value="ECO:0007669"/>
    <property type="project" value="TreeGrafter"/>
</dbReference>
<dbReference type="SUPFAM" id="SSF55486">
    <property type="entry name" value="Metalloproteases ('zincins'), catalytic domain"/>
    <property type="match status" value="1"/>
</dbReference>
<dbReference type="AlphaFoldDB" id="A0A841GPI4"/>
<dbReference type="GO" id="GO:0042277">
    <property type="term" value="F:peptide binding"/>
    <property type="evidence" value="ECO:0007669"/>
    <property type="project" value="TreeGrafter"/>
</dbReference>